<evidence type="ECO:0000256" key="3">
    <source>
        <dbReference type="PIRNR" id="PIRNR022950"/>
    </source>
</evidence>
<comment type="similarity">
    <text evidence="3">Belongs to the AB hydrolase superfamily.</text>
</comment>
<keyword evidence="6" id="KW-1185">Reference proteome</keyword>
<comment type="function">
    <text evidence="3">Demethylates proteins that have been reversibly carboxymethylated.</text>
</comment>
<evidence type="ECO:0000313" key="5">
    <source>
        <dbReference type="EMBL" id="CAD8097519.1"/>
    </source>
</evidence>
<reference evidence="5" key="1">
    <citation type="submission" date="2021-01" db="EMBL/GenBank/DDBJ databases">
        <authorList>
            <consortium name="Genoscope - CEA"/>
            <person name="William W."/>
        </authorList>
    </citation>
    <scope>NUCLEOTIDE SEQUENCE</scope>
</reference>
<proteinExistence type="inferred from homology"/>
<sequence>MNLNSNLQTILEEEGGTTDTLFKKKQLQKQEWDKFFDNMIIVNGTPIYTIMKHEPIILLIHGAGHCAMTFALLCQQLKTFCSCVSYDLIQHGQSQRTESLEIDNLIKECEGVIEYIRLIKPNTNIILLGHSLGAAIACKLIPKQFIRGLIVIDMIESRAIESVQQMVQDLRKRPSQFYSYSSAISYHLSNNLIKNPQSAQITVPHYLNDNLEWKVDLIQTKKYWLQWFKGIQDGFDNFPYPKMLFVAEMNRLCSIQFKQKKYTIHLFDKSGHSMHEDEPLRMAKHISDFIFHEKIPLNSEEIEQINTSGVLNFQSSALSYDKQIKDII</sequence>
<evidence type="ECO:0000256" key="2">
    <source>
        <dbReference type="ARBA" id="ARBA00022801"/>
    </source>
</evidence>
<keyword evidence="1 3" id="KW-0719">Serine esterase</keyword>
<accession>A0A8S1P3B7</accession>
<dbReference type="PANTHER" id="PTHR14189">
    <property type="entry name" value="PROTEIN PHOSPHATASE METHYLESTERASE-1 RELATED"/>
    <property type="match status" value="1"/>
</dbReference>
<dbReference type="GO" id="GO:0051723">
    <property type="term" value="F:protein methylesterase activity"/>
    <property type="evidence" value="ECO:0007669"/>
    <property type="project" value="InterPro"/>
</dbReference>
<dbReference type="PANTHER" id="PTHR14189:SF0">
    <property type="entry name" value="PROTEIN PHOSPHATASE METHYLESTERASE 1"/>
    <property type="match status" value="1"/>
</dbReference>
<dbReference type="FunFam" id="3.40.50.1820:FF:000643">
    <property type="entry name" value="Protein phosphatase methylesterase 1"/>
    <property type="match status" value="1"/>
</dbReference>
<dbReference type="EC" id="3.1.1.-" evidence="3"/>
<dbReference type="OrthoDB" id="194865at2759"/>
<feature type="domain" description="AB hydrolase-1" evidence="4">
    <location>
        <begin position="57"/>
        <end position="283"/>
    </location>
</feature>
<comment type="caution">
    <text evidence="5">The sequence shown here is derived from an EMBL/GenBank/DDBJ whole genome shotgun (WGS) entry which is preliminary data.</text>
</comment>
<dbReference type="InterPro" id="IPR000073">
    <property type="entry name" value="AB_hydrolase_1"/>
</dbReference>
<evidence type="ECO:0000259" key="4">
    <source>
        <dbReference type="Pfam" id="PF12697"/>
    </source>
</evidence>
<dbReference type="PIRSF" id="PIRSF022950">
    <property type="entry name" value="PPase_methylesterase_euk"/>
    <property type="match status" value="1"/>
</dbReference>
<gene>
    <name evidence="5" type="ORF">PSON_ATCC_30995.1.T0680191</name>
</gene>
<dbReference type="Pfam" id="PF12697">
    <property type="entry name" value="Abhydrolase_6"/>
    <property type="match status" value="1"/>
</dbReference>
<dbReference type="AlphaFoldDB" id="A0A8S1P3B7"/>
<evidence type="ECO:0000256" key="1">
    <source>
        <dbReference type="ARBA" id="ARBA00022487"/>
    </source>
</evidence>
<organism evidence="5 6">
    <name type="scientific">Paramecium sonneborni</name>
    <dbReference type="NCBI Taxonomy" id="65129"/>
    <lineage>
        <taxon>Eukaryota</taxon>
        <taxon>Sar</taxon>
        <taxon>Alveolata</taxon>
        <taxon>Ciliophora</taxon>
        <taxon>Intramacronucleata</taxon>
        <taxon>Oligohymenophorea</taxon>
        <taxon>Peniculida</taxon>
        <taxon>Parameciidae</taxon>
        <taxon>Paramecium</taxon>
    </lineage>
</organism>
<protein>
    <recommendedName>
        <fullName evidence="3">Protein phosphatase methylesterase 1</fullName>
        <shortName evidence="3">PME-1</shortName>
        <ecNumber evidence="3">3.1.1.-</ecNumber>
    </recommendedName>
</protein>
<evidence type="ECO:0000313" key="6">
    <source>
        <dbReference type="Proteomes" id="UP000692954"/>
    </source>
</evidence>
<dbReference type="Proteomes" id="UP000692954">
    <property type="component" value="Unassembled WGS sequence"/>
</dbReference>
<dbReference type="EMBL" id="CAJJDN010000068">
    <property type="protein sequence ID" value="CAD8097519.1"/>
    <property type="molecule type" value="Genomic_DNA"/>
</dbReference>
<keyword evidence="2 3" id="KW-0378">Hydrolase</keyword>
<dbReference type="InterPro" id="IPR016812">
    <property type="entry name" value="PPase_methylesterase_euk"/>
</dbReference>
<name>A0A8S1P3B7_9CILI</name>